<feature type="chain" id="PRO_5035254172" evidence="2">
    <location>
        <begin position="21"/>
        <end position="713"/>
    </location>
</feature>
<feature type="signal peptide" evidence="2">
    <location>
        <begin position="1"/>
        <end position="20"/>
    </location>
</feature>
<comment type="caution">
    <text evidence="3">The sequence shown here is derived from an EMBL/GenBank/DDBJ whole genome shotgun (WGS) entry which is preliminary data.</text>
</comment>
<proteinExistence type="predicted"/>
<feature type="compositionally biased region" description="Basic and acidic residues" evidence="1">
    <location>
        <begin position="39"/>
        <end position="49"/>
    </location>
</feature>
<evidence type="ECO:0000256" key="2">
    <source>
        <dbReference type="SAM" id="SignalP"/>
    </source>
</evidence>
<sequence>MKFFTLFLCVLLTALQGVSAEDRPATQRKKVTLAPPQKVEAHRATRAPEPEPMPNQYLPRVQVPDGDRAESRGDQAESRGKRGTRVTRDRDGVTVPGHPRRIPDGWEEEARRESRWAAKRLAGRAAYRASFHLGYYRAFKRIARDQNRLFQHDLREGRYDGEQNQEARREGRLIGREDAQGFASEDAAHRVREQFINLNRTPLRNPLVPRAPVPNYAELIDFGQATSLEHFINDYSRQYPFEHNHPALNGWTPGTPAELIATRSYRNLPRPRTPQATRAFEFWCDSRRGRHIWEQLPSSARLTFKNIFMLSFPPYYTNAFHRDSRAYRDGWHTGWDHAANLYATYHYQLGYYENSQAALLEAANQSFRRTYDRAFRRHYDQHFDDWYHNAKPEIGTLSLRDGNDDGVLAPGETFEVEAELINYGGRGGSFGLDLVSQAMHRTVQQSVRLDARSTMRIVLKRGTIRDNVPSPTLAQFTLDLGAARQAFERRIEYPVQLGEIHIDQRSDLRGSIRLSIPVRNVSNRNQRRIQLTIDGRREQIPNLHPQQEEWVQFERNDLAPLDLIAGTVRFPIELTAGRHSREHRDYQIPQSATDLQRRDLLLYMIQLAEQPRRGRHHHAAVNRAQDLMLERMRVDWKAAIAARGNPYKKDRKDGSKRTALGDLVHTFNQHRRDLARPEVFTDMQPKLDALSRRLPGTHPFLRKQFRRLARELG</sequence>
<evidence type="ECO:0000313" key="3">
    <source>
        <dbReference type="EMBL" id="MBO1318793.1"/>
    </source>
</evidence>
<keyword evidence="4" id="KW-1185">Reference proteome</keyword>
<keyword evidence="2" id="KW-0732">Signal</keyword>
<evidence type="ECO:0000313" key="4">
    <source>
        <dbReference type="Proteomes" id="UP000664417"/>
    </source>
</evidence>
<organism evidence="3 4">
    <name type="scientific">Acanthopleuribacter pedis</name>
    <dbReference type="NCBI Taxonomy" id="442870"/>
    <lineage>
        <taxon>Bacteria</taxon>
        <taxon>Pseudomonadati</taxon>
        <taxon>Acidobacteriota</taxon>
        <taxon>Holophagae</taxon>
        <taxon>Acanthopleuribacterales</taxon>
        <taxon>Acanthopleuribacteraceae</taxon>
        <taxon>Acanthopleuribacter</taxon>
    </lineage>
</organism>
<protein>
    <submittedName>
        <fullName evidence="3">Uncharacterized protein</fullName>
    </submittedName>
</protein>
<dbReference type="EMBL" id="JAFREP010000007">
    <property type="protein sequence ID" value="MBO1318793.1"/>
    <property type="molecule type" value="Genomic_DNA"/>
</dbReference>
<feature type="compositionally biased region" description="Basic and acidic residues" evidence="1">
    <location>
        <begin position="65"/>
        <end position="92"/>
    </location>
</feature>
<gene>
    <name evidence="3" type="ORF">J3U88_09995</name>
</gene>
<name>A0A8J7U3Y3_9BACT</name>
<dbReference type="RefSeq" id="WP_207858541.1">
    <property type="nucleotide sequence ID" value="NZ_JAFREP010000007.1"/>
</dbReference>
<feature type="region of interest" description="Disordered" evidence="1">
    <location>
        <begin position="21"/>
        <end position="109"/>
    </location>
</feature>
<reference evidence="3" key="1">
    <citation type="submission" date="2021-03" db="EMBL/GenBank/DDBJ databases">
        <authorList>
            <person name="Wang G."/>
        </authorList>
    </citation>
    <scope>NUCLEOTIDE SEQUENCE</scope>
    <source>
        <strain evidence="3">KCTC 12899</strain>
    </source>
</reference>
<dbReference type="Proteomes" id="UP000664417">
    <property type="component" value="Unassembled WGS sequence"/>
</dbReference>
<accession>A0A8J7U3Y3</accession>
<evidence type="ECO:0000256" key="1">
    <source>
        <dbReference type="SAM" id="MobiDB-lite"/>
    </source>
</evidence>
<dbReference type="AlphaFoldDB" id="A0A8J7U3Y3"/>